<feature type="domain" description="C2H2-type" evidence="13">
    <location>
        <begin position="441"/>
        <end position="468"/>
    </location>
</feature>
<dbReference type="STRING" id="8005.ENSEEEP00000015918"/>
<evidence type="ECO:0000256" key="7">
    <source>
        <dbReference type="ARBA" id="ARBA00022833"/>
    </source>
</evidence>
<keyword evidence="7" id="KW-0862">Zinc</keyword>
<keyword evidence="4" id="KW-0479">Metal-binding</keyword>
<evidence type="ECO:0000256" key="11">
    <source>
        <dbReference type="ARBA" id="ARBA00023242"/>
    </source>
</evidence>
<feature type="domain" description="C2H2-type" evidence="13">
    <location>
        <begin position="185"/>
        <end position="212"/>
    </location>
</feature>
<evidence type="ECO:0000256" key="4">
    <source>
        <dbReference type="ARBA" id="ARBA00022723"/>
    </source>
</evidence>
<dbReference type="Proteomes" id="UP000314983">
    <property type="component" value="Chromosome 16"/>
</dbReference>
<feature type="domain" description="C2H2-type" evidence="13">
    <location>
        <begin position="296"/>
        <end position="323"/>
    </location>
</feature>
<feature type="domain" description="C2H2-type" evidence="13">
    <location>
        <begin position="469"/>
        <end position="496"/>
    </location>
</feature>
<dbReference type="Ensembl" id="ENSEEET00000016100.2">
    <property type="protein sequence ID" value="ENSEEEP00000015918.2"/>
    <property type="gene ID" value="ENSEEEG00000007877.2"/>
</dbReference>
<comment type="similarity">
    <text evidence="3">Belongs to the krueppel C2H2-type zinc-finger protein family.</text>
</comment>
<dbReference type="GO" id="GO:0000122">
    <property type="term" value="P:negative regulation of transcription by RNA polymerase II"/>
    <property type="evidence" value="ECO:0007669"/>
    <property type="project" value="UniProtKB-ARBA"/>
</dbReference>
<dbReference type="FunFam" id="3.30.160.60:FF:001009">
    <property type="entry name" value="Zinc finger protein 26"/>
    <property type="match status" value="1"/>
</dbReference>
<comment type="function">
    <text evidence="1">May be involved in transcriptional regulation.</text>
</comment>
<keyword evidence="5" id="KW-0677">Repeat</keyword>
<feature type="domain" description="C2H2-type" evidence="13">
    <location>
        <begin position="324"/>
        <end position="351"/>
    </location>
</feature>
<dbReference type="GO" id="GO:0008270">
    <property type="term" value="F:zinc ion binding"/>
    <property type="evidence" value="ECO:0007669"/>
    <property type="project" value="UniProtKB-KW"/>
</dbReference>
<dbReference type="PROSITE" id="PS50157">
    <property type="entry name" value="ZINC_FINGER_C2H2_2"/>
    <property type="match status" value="11"/>
</dbReference>
<evidence type="ECO:0000256" key="6">
    <source>
        <dbReference type="ARBA" id="ARBA00022771"/>
    </source>
</evidence>
<keyword evidence="6 12" id="KW-0863">Zinc-finger</keyword>
<evidence type="ECO:0000256" key="8">
    <source>
        <dbReference type="ARBA" id="ARBA00023015"/>
    </source>
</evidence>
<dbReference type="FunFam" id="3.30.160.60:FF:002604">
    <property type="entry name" value="Zinc finger protein 715"/>
    <property type="match status" value="1"/>
</dbReference>
<dbReference type="SUPFAM" id="SSF57667">
    <property type="entry name" value="beta-beta-alpha zinc fingers"/>
    <property type="match status" value="6"/>
</dbReference>
<reference evidence="14" key="4">
    <citation type="submission" date="2025-08" db="UniProtKB">
        <authorList>
            <consortium name="Ensembl"/>
        </authorList>
    </citation>
    <scope>IDENTIFICATION</scope>
</reference>
<dbReference type="FunFam" id="3.30.160.60:FF:002336">
    <property type="entry name" value="Regular, isoform C"/>
    <property type="match status" value="1"/>
</dbReference>
<keyword evidence="11" id="KW-0539">Nucleus</keyword>
<feature type="domain" description="C2H2-type" evidence="13">
    <location>
        <begin position="213"/>
        <end position="240"/>
    </location>
</feature>
<dbReference type="InterPro" id="IPR050826">
    <property type="entry name" value="Krueppel_C2H2_ZnFinger"/>
</dbReference>
<dbReference type="Pfam" id="PF13465">
    <property type="entry name" value="zf-H2C2_2"/>
    <property type="match status" value="1"/>
</dbReference>
<reference evidence="14" key="3">
    <citation type="submission" date="2020-05" db="EMBL/GenBank/DDBJ databases">
        <title>Electrophorus electricus (electric eel) genome, fEleEle1, primary haplotype.</title>
        <authorList>
            <person name="Myers G."/>
            <person name="Meyer A."/>
            <person name="Fedrigo O."/>
            <person name="Formenti G."/>
            <person name="Rhie A."/>
            <person name="Tracey A."/>
            <person name="Sims Y."/>
            <person name="Jarvis E.D."/>
        </authorList>
    </citation>
    <scope>NUCLEOTIDE SEQUENCE [LARGE SCALE GENOMIC DNA]</scope>
</reference>
<dbReference type="FunFam" id="3.30.160.60:FF:000624">
    <property type="entry name" value="zinc finger protein 697"/>
    <property type="match status" value="1"/>
</dbReference>
<dbReference type="OMA" id="NCSKNFT"/>
<feature type="domain" description="C2H2-type" evidence="13">
    <location>
        <begin position="385"/>
        <end position="412"/>
    </location>
</feature>
<dbReference type="FunFam" id="3.30.160.60:FF:000358">
    <property type="entry name" value="zinc finger protein 24"/>
    <property type="match status" value="2"/>
</dbReference>
<evidence type="ECO:0000256" key="5">
    <source>
        <dbReference type="ARBA" id="ARBA00022737"/>
    </source>
</evidence>
<dbReference type="GO" id="GO:0003677">
    <property type="term" value="F:DNA binding"/>
    <property type="evidence" value="ECO:0007669"/>
    <property type="project" value="UniProtKB-KW"/>
</dbReference>
<dbReference type="InterPro" id="IPR013087">
    <property type="entry name" value="Znf_C2H2_type"/>
</dbReference>
<name>A0A4W4EUL4_ELEEL</name>
<dbReference type="Pfam" id="PF00096">
    <property type="entry name" value="zf-C2H2"/>
    <property type="match status" value="7"/>
</dbReference>
<organism evidence="14 15">
    <name type="scientific">Electrophorus electricus</name>
    <name type="common">Electric eel</name>
    <name type="synonym">Gymnotus electricus</name>
    <dbReference type="NCBI Taxonomy" id="8005"/>
    <lineage>
        <taxon>Eukaryota</taxon>
        <taxon>Metazoa</taxon>
        <taxon>Chordata</taxon>
        <taxon>Craniata</taxon>
        <taxon>Vertebrata</taxon>
        <taxon>Euteleostomi</taxon>
        <taxon>Actinopterygii</taxon>
        <taxon>Neopterygii</taxon>
        <taxon>Teleostei</taxon>
        <taxon>Ostariophysi</taxon>
        <taxon>Gymnotiformes</taxon>
        <taxon>Gymnotoidei</taxon>
        <taxon>Gymnotidae</taxon>
        <taxon>Electrophorus</taxon>
    </lineage>
</organism>
<dbReference type="FunFam" id="3.30.160.60:FF:001485">
    <property type="entry name" value="Krueppel-related zinc finger protein"/>
    <property type="match status" value="1"/>
</dbReference>
<evidence type="ECO:0000256" key="3">
    <source>
        <dbReference type="ARBA" id="ARBA00006991"/>
    </source>
</evidence>
<dbReference type="Gene3D" id="3.30.160.60">
    <property type="entry name" value="Classic Zinc Finger"/>
    <property type="match status" value="11"/>
</dbReference>
<dbReference type="GO" id="GO:0045595">
    <property type="term" value="P:regulation of cell differentiation"/>
    <property type="evidence" value="ECO:0007669"/>
    <property type="project" value="UniProtKB-ARBA"/>
</dbReference>
<dbReference type="FunFam" id="3.30.160.60:FF:000145">
    <property type="entry name" value="Zinc finger protein 574"/>
    <property type="match status" value="1"/>
</dbReference>
<dbReference type="SMART" id="SM00355">
    <property type="entry name" value="ZnF_C2H2"/>
    <property type="match status" value="11"/>
</dbReference>
<dbReference type="AlphaFoldDB" id="A0A4W4EUL4"/>
<keyword evidence="8" id="KW-0805">Transcription regulation</keyword>
<dbReference type="GO" id="GO:0005634">
    <property type="term" value="C:nucleus"/>
    <property type="evidence" value="ECO:0007669"/>
    <property type="project" value="UniProtKB-SubCell"/>
</dbReference>
<evidence type="ECO:0000313" key="14">
    <source>
        <dbReference type="Ensembl" id="ENSEEEP00000015918.2"/>
    </source>
</evidence>
<keyword evidence="9" id="KW-0238">DNA-binding</keyword>
<evidence type="ECO:0000259" key="13">
    <source>
        <dbReference type="PROSITE" id="PS50157"/>
    </source>
</evidence>
<dbReference type="GeneTree" id="ENSGT01150000286952"/>
<evidence type="ECO:0000256" key="2">
    <source>
        <dbReference type="ARBA" id="ARBA00004123"/>
    </source>
</evidence>
<evidence type="ECO:0000256" key="9">
    <source>
        <dbReference type="ARBA" id="ARBA00023125"/>
    </source>
</evidence>
<feature type="domain" description="C2H2-type" evidence="13">
    <location>
        <begin position="241"/>
        <end position="268"/>
    </location>
</feature>
<dbReference type="Pfam" id="PF13912">
    <property type="entry name" value="zf-C2H2_6"/>
    <property type="match status" value="1"/>
</dbReference>
<dbReference type="PANTHER" id="PTHR24377">
    <property type="entry name" value="IP01015P-RELATED"/>
    <property type="match status" value="1"/>
</dbReference>
<proteinExistence type="inferred from homology"/>
<evidence type="ECO:0000256" key="1">
    <source>
        <dbReference type="ARBA" id="ARBA00003767"/>
    </source>
</evidence>
<feature type="domain" description="C2H2-type" evidence="13">
    <location>
        <begin position="156"/>
        <end position="184"/>
    </location>
</feature>
<feature type="domain" description="C2H2-type" evidence="13">
    <location>
        <begin position="357"/>
        <end position="384"/>
    </location>
</feature>
<dbReference type="InterPro" id="IPR036236">
    <property type="entry name" value="Znf_C2H2_sf"/>
</dbReference>
<reference evidence="15" key="1">
    <citation type="journal article" date="2014" name="Science">
        <title>Nonhuman genetics. Genomic basis for the convergent evolution of electric organs.</title>
        <authorList>
            <person name="Gallant J.R."/>
            <person name="Traeger L.L."/>
            <person name="Volkening J.D."/>
            <person name="Moffett H."/>
            <person name="Chen P.H."/>
            <person name="Novina C.D."/>
            <person name="Phillips G.N.Jr."/>
            <person name="Anand R."/>
            <person name="Wells G.B."/>
            <person name="Pinch M."/>
            <person name="Guth R."/>
            <person name="Unguez G.A."/>
            <person name="Albert J.S."/>
            <person name="Zakon H.H."/>
            <person name="Samanta M.P."/>
            <person name="Sussman M.R."/>
        </authorList>
    </citation>
    <scope>NUCLEOTIDE SEQUENCE [LARGE SCALE GENOMIC DNA]</scope>
</reference>
<keyword evidence="15" id="KW-1185">Reference proteome</keyword>
<sequence>NVTKTLSMELLHLLCDSETSCTKSVGTDLSMEHIGKLQTEVCELRKVIALLERKLNQQTEKQSKEVFISTLPKLEEDVPSLSLHCYSDPNPAESLASDCDGGDQHTLQTPLKMCSVRLVDCRKMLELNENITAQGDQSGDDIDHEDDDFHPPSNPHLLSIYCGKRFSQVCNLRRHMRSHTGEKPFTCPQCGRGFSHVSSVITHTRIHTGEKPFICTECGKRFSRGNNLRTHIRIHTGIKPFACPECGKGLSSSQSLVKHMRKHAGEKTYSFAEKYFSTSAQLASHCGLHAANDKLYPCNLCGKSFTDLSHRKSHERMHSGEGPYQCAQCGESFSFFYRFQNHQKAHAEGSDAMIKPYQCSHCKKQFATKGSLVVHSRVHTGERPYPCSFCDQTFTRSDRLKDHERVHTGEKPYQCSSCGKQFTQAASLRTHRRIHTGEKPYCCSTCDRRFSDLTGLRTHERRHTGERPYRCSQCGRSFAQASNLVTHFRRHRAENTT</sequence>
<evidence type="ECO:0000256" key="12">
    <source>
        <dbReference type="PROSITE-ProRule" id="PRU00042"/>
    </source>
</evidence>
<evidence type="ECO:0000256" key="10">
    <source>
        <dbReference type="ARBA" id="ARBA00023163"/>
    </source>
</evidence>
<evidence type="ECO:0000313" key="15">
    <source>
        <dbReference type="Proteomes" id="UP000314983"/>
    </source>
</evidence>
<comment type="subcellular location">
    <subcellularLocation>
        <location evidence="2">Nucleus</location>
    </subcellularLocation>
</comment>
<reference evidence="14" key="5">
    <citation type="submission" date="2025-09" db="UniProtKB">
        <authorList>
            <consortium name="Ensembl"/>
        </authorList>
    </citation>
    <scope>IDENTIFICATION</scope>
</reference>
<reference evidence="15" key="2">
    <citation type="journal article" date="2017" name="Sci. Adv.">
        <title>A tail of two voltages: Proteomic comparison of the three electric organs of the electric eel.</title>
        <authorList>
            <person name="Traeger L.L."/>
            <person name="Sabat G."/>
            <person name="Barrett-Wilt G.A."/>
            <person name="Wells G.B."/>
            <person name="Sussman M.R."/>
        </authorList>
    </citation>
    <scope>NUCLEOTIDE SEQUENCE [LARGE SCALE GENOMIC DNA]</scope>
</reference>
<dbReference type="FunFam" id="3.30.160.60:FF:000759">
    <property type="entry name" value="zinc finger protein 16"/>
    <property type="match status" value="1"/>
</dbReference>
<dbReference type="FunFam" id="3.30.160.60:FF:000912">
    <property type="entry name" value="Zinc finger protein 660"/>
    <property type="match status" value="1"/>
</dbReference>
<protein>
    <recommendedName>
        <fullName evidence="13">C2H2-type domain-containing protein</fullName>
    </recommendedName>
</protein>
<accession>A0A4W4EUL4</accession>
<keyword evidence="10" id="KW-0804">Transcription</keyword>
<dbReference type="PROSITE" id="PS00028">
    <property type="entry name" value="ZINC_FINGER_C2H2_1"/>
    <property type="match status" value="10"/>
</dbReference>
<feature type="domain" description="C2H2-type" evidence="13">
    <location>
        <begin position="413"/>
        <end position="440"/>
    </location>
</feature>